<name>A0A6J2RG61_COTGO</name>
<keyword evidence="1" id="KW-1185">Reference proteome</keyword>
<dbReference type="GeneID" id="115022343"/>
<dbReference type="Proteomes" id="UP000504630">
    <property type="component" value="Chromosome 17"/>
</dbReference>
<protein>
    <submittedName>
        <fullName evidence="2">Somatostatin-1-like</fullName>
    </submittedName>
</protein>
<evidence type="ECO:0000313" key="1">
    <source>
        <dbReference type="Proteomes" id="UP000504630"/>
    </source>
</evidence>
<organism evidence="1 2">
    <name type="scientific">Cottoperca gobio</name>
    <name type="common">Frogmouth</name>
    <name type="synonym">Aphritis gobio</name>
    <dbReference type="NCBI Taxonomy" id="56716"/>
    <lineage>
        <taxon>Eukaryota</taxon>
        <taxon>Metazoa</taxon>
        <taxon>Chordata</taxon>
        <taxon>Craniata</taxon>
        <taxon>Vertebrata</taxon>
        <taxon>Euteleostomi</taxon>
        <taxon>Actinopterygii</taxon>
        <taxon>Neopterygii</taxon>
        <taxon>Teleostei</taxon>
        <taxon>Neoteleostei</taxon>
        <taxon>Acanthomorphata</taxon>
        <taxon>Eupercaria</taxon>
        <taxon>Perciformes</taxon>
        <taxon>Notothenioidei</taxon>
        <taxon>Bovichtidae</taxon>
        <taxon>Cottoperca</taxon>
    </lineage>
</organism>
<gene>
    <name evidence="2" type="primary">LOC115022343</name>
</gene>
<reference evidence="2" key="1">
    <citation type="submission" date="2025-08" db="UniProtKB">
        <authorList>
            <consortium name="RefSeq"/>
        </authorList>
    </citation>
    <scope>IDENTIFICATION</scope>
</reference>
<dbReference type="InParanoid" id="A0A6J2RG61"/>
<dbReference type="KEGG" id="cgob:115022343"/>
<dbReference type="OrthoDB" id="8519032at2759"/>
<dbReference type="RefSeq" id="XP_029309171.1">
    <property type="nucleotide sequence ID" value="XM_029453311.1"/>
</dbReference>
<sequence>MCVAENTETQQGFKDLQLQLDLSPWLDKIEDKQELTKKENLMDLLYKLSKFENGNILKGATDSEKQEKNRRGLAMTTRRMGCRIFYWKSWTSC</sequence>
<evidence type="ECO:0000313" key="2">
    <source>
        <dbReference type="RefSeq" id="XP_029309171.1"/>
    </source>
</evidence>
<dbReference type="AlphaFoldDB" id="A0A6J2RG61"/>
<proteinExistence type="predicted"/>
<accession>A0A6J2RG61</accession>